<feature type="compositionally biased region" description="Low complexity" evidence="1">
    <location>
        <begin position="163"/>
        <end position="199"/>
    </location>
</feature>
<evidence type="ECO:0000313" key="2">
    <source>
        <dbReference type="EMBL" id="SFZ74970.1"/>
    </source>
</evidence>
<feature type="region of interest" description="Disordered" evidence="1">
    <location>
        <begin position="89"/>
        <end position="109"/>
    </location>
</feature>
<proteinExistence type="predicted"/>
<organism evidence="2 3">
    <name type="scientific">Chitinimonas taiwanensis DSM 18899</name>
    <dbReference type="NCBI Taxonomy" id="1121279"/>
    <lineage>
        <taxon>Bacteria</taxon>
        <taxon>Pseudomonadati</taxon>
        <taxon>Pseudomonadota</taxon>
        <taxon>Betaproteobacteria</taxon>
        <taxon>Neisseriales</taxon>
        <taxon>Chitinibacteraceae</taxon>
        <taxon>Chitinimonas</taxon>
    </lineage>
</organism>
<dbReference type="EMBL" id="FPKR01000005">
    <property type="protein sequence ID" value="SFZ74970.1"/>
    <property type="molecule type" value="Genomic_DNA"/>
</dbReference>
<evidence type="ECO:0000256" key="1">
    <source>
        <dbReference type="SAM" id="MobiDB-lite"/>
    </source>
</evidence>
<feature type="compositionally biased region" description="Low complexity" evidence="1">
    <location>
        <begin position="43"/>
        <end position="57"/>
    </location>
</feature>
<sequence length="241" mass="24742">MNSNEDKPVSPSARPSLYKPDSTTSFSILDAATVQGKPKRAKPVAAEAAAPTPASRRRWPWAMAAGLLLAGVGAIALSAREESEEAAPAAVAVKPTSPAAKPEAAPGAAVAEEKIEAVAKADAPRPALVEQLEAPSEKEFTPTGADPLSILEADHSKLDETASKPAPAKKAAAAPAKPATEPAKKPAPAAKVASSKAAPPSKPEAVKPHRDGDIDFMEAVLSRLPKPEPRSETTTEPTKAE</sequence>
<accession>A0A1K2HF70</accession>
<dbReference type="AlphaFoldDB" id="A0A1K2HF70"/>
<evidence type="ECO:0000313" key="3">
    <source>
        <dbReference type="Proteomes" id="UP000186513"/>
    </source>
</evidence>
<gene>
    <name evidence="2" type="ORF">SAMN02745887_01407</name>
</gene>
<feature type="compositionally biased region" description="Basic and acidic residues" evidence="1">
    <location>
        <begin position="204"/>
        <end position="213"/>
    </location>
</feature>
<dbReference type="Proteomes" id="UP000186513">
    <property type="component" value="Unassembled WGS sequence"/>
</dbReference>
<reference evidence="2 3" key="1">
    <citation type="submission" date="2016-11" db="EMBL/GenBank/DDBJ databases">
        <authorList>
            <person name="Jaros S."/>
            <person name="Januszkiewicz K."/>
            <person name="Wedrychowicz H."/>
        </authorList>
    </citation>
    <scope>NUCLEOTIDE SEQUENCE [LARGE SCALE GENOMIC DNA]</scope>
    <source>
        <strain evidence="2 3">DSM 18899</strain>
    </source>
</reference>
<dbReference type="RefSeq" id="WP_072427942.1">
    <property type="nucleotide sequence ID" value="NZ_FPKR01000005.1"/>
</dbReference>
<keyword evidence="3" id="KW-1185">Reference proteome</keyword>
<feature type="region of interest" description="Disordered" evidence="1">
    <location>
        <begin position="122"/>
        <end position="241"/>
    </location>
</feature>
<dbReference type="OrthoDB" id="10020693at2"/>
<protein>
    <submittedName>
        <fullName evidence="2">Uncharacterized protein</fullName>
    </submittedName>
</protein>
<feature type="compositionally biased region" description="Basic and acidic residues" evidence="1">
    <location>
        <begin position="152"/>
        <end position="162"/>
    </location>
</feature>
<name>A0A1K2HF70_9NEIS</name>
<feature type="compositionally biased region" description="Basic and acidic residues" evidence="1">
    <location>
        <begin position="225"/>
        <end position="241"/>
    </location>
</feature>
<feature type="region of interest" description="Disordered" evidence="1">
    <location>
        <begin position="1"/>
        <end position="57"/>
    </location>
</feature>